<dbReference type="GO" id="GO:0022857">
    <property type="term" value="F:transmembrane transporter activity"/>
    <property type="evidence" value="ECO:0007669"/>
    <property type="project" value="InterPro"/>
</dbReference>
<dbReference type="SUPFAM" id="SSF103473">
    <property type="entry name" value="MFS general substrate transporter"/>
    <property type="match status" value="1"/>
</dbReference>
<dbReference type="Gene3D" id="1.20.1250.20">
    <property type="entry name" value="MFS general substrate transporter like domains"/>
    <property type="match status" value="2"/>
</dbReference>
<accession>A0A226X0F2</accession>
<dbReference type="Pfam" id="PF07690">
    <property type="entry name" value="MFS_1"/>
    <property type="match status" value="1"/>
</dbReference>
<organism evidence="7 8">
    <name type="scientific">Caballeronia sordidicola</name>
    <name type="common">Burkholderia sordidicola</name>
    <dbReference type="NCBI Taxonomy" id="196367"/>
    <lineage>
        <taxon>Bacteria</taxon>
        <taxon>Pseudomonadati</taxon>
        <taxon>Pseudomonadota</taxon>
        <taxon>Betaproteobacteria</taxon>
        <taxon>Burkholderiales</taxon>
        <taxon>Burkholderiaceae</taxon>
        <taxon>Caballeronia</taxon>
    </lineage>
</organism>
<evidence type="ECO:0000256" key="3">
    <source>
        <dbReference type="ARBA" id="ARBA00022989"/>
    </source>
</evidence>
<feature type="transmembrane region" description="Helical" evidence="5">
    <location>
        <begin position="238"/>
        <end position="263"/>
    </location>
</feature>
<dbReference type="InterPro" id="IPR036259">
    <property type="entry name" value="MFS_trans_sf"/>
</dbReference>
<dbReference type="PROSITE" id="PS50850">
    <property type="entry name" value="MFS"/>
    <property type="match status" value="1"/>
</dbReference>
<gene>
    <name evidence="7" type="ORF">BSU04_18060</name>
</gene>
<feature type="transmembrane region" description="Helical" evidence="5">
    <location>
        <begin position="25"/>
        <end position="50"/>
    </location>
</feature>
<dbReference type="AlphaFoldDB" id="A0A226X0F2"/>
<feature type="domain" description="Major facilitator superfamily (MFS) profile" evidence="6">
    <location>
        <begin position="27"/>
        <end position="429"/>
    </location>
</feature>
<dbReference type="PANTHER" id="PTHR11662:SF450">
    <property type="entry name" value="BLR1003 PROTEIN"/>
    <property type="match status" value="1"/>
</dbReference>
<sequence length="440" mass="46934">MFEAKDSGFVLDRSVPIATASRRRWVIVASLFLFMAINFADKAVLGLVALPLMRDMQLTHAQFGIVGSAFFLLFALSGIGLGLVADRLNVKWLMAGLALVWAVAQLPLAWPTSFAVLLACRILLGAGEGPASPLALHVVYTWFEDHERSLPTTIVQQGATTGIILAGPVLTFIAQRWYWHAAFLSLGVVGVMWTILWLGVGKSGDAHRHRPLGNALRADWAPVRSNVRYRRLLTDRTVIGVLLQGLVGYSVIAIGVTWVPSYFRVALGFSATEAGWLFALQVAAQIPIGLALAMLSHRMLARGVSSRLARGALVSSACVVSGIAYCMLYVEAPPFAKVALMALASALALQAFTFGPLLVAEVTPDARRAAMLAITNSIATLAGLIAPAAMGKVLGVVANNRGYELGFIATGVLLIVVGAAGFLLLDPQRSHKRLEQSSQG</sequence>
<evidence type="ECO:0000313" key="8">
    <source>
        <dbReference type="Proteomes" id="UP000214720"/>
    </source>
</evidence>
<feature type="transmembrane region" description="Helical" evidence="5">
    <location>
        <begin position="336"/>
        <end position="359"/>
    </location>
</feature>
<feature type="transmembrane region" description="Helical" evidence="5">
    <location>
        <begin position="308"/>
        <end position="330"/>
    </location>
</feature>
<keyword evidence="4 5" id="KW-0472">Membrane</keyword>
<dbReference type="RefSeq" id="WP_179258349.1">
    <property type="nucleotide sequence ID" value="NZ_MTHB01000110.1"/>
</dbReference>
<dbReference type="GO" id="GO:0016020">
    <property type="term" value="C:membrane"/>
    <property type="evidence" value="ECO:0007669"/>
    <property type="project" value="UniProtKB-SubCell"/>
</dbReference>
<feature type="transmembrane region" description="Helical" evidence="5">
    <location>
        <begin position="177"/>
        <end position="200"/>
    </location>
</feature>
<keyword evidence="2 5" id="KW-0812">Transmembrane</keyword>
<dbReference type="eggNOG" id="COG2271">
    <property type="taxonomic scope" value="Bacteria"/>
</dbReference>
<evidence type="ECO:0000259" key="6">
    <source>
        <dbReference type="PROSITE" id="PS50850"/>
    </source>
</evidence>
<comment type="caution">
    <text evidence="7">The sequence shown here is derived from an EMBL/GenBank/DDBJ whole genome shotgun (WGS) entry which is preliminary data.</text>
</comment>
<evidence type="ECO:0000256" key="2">
    <source>
        <dbReference type="ARBA" id="ARBA00022692"/>
    </source>
</evidence>
<feature type="transmembrane region" description="Helical" evidence="5">
    <location>
        <begin position="405"/>
        <end position="425"/>
    </location>
</feature>
<evidence type="ECO:0000256" key="1">
    <source>
        <dbReference type="ARBA" id="ARBA00004141"/>
    </source>
</evidence>
<proteinExistence type="predicted"/>
<feature type="transmembrane region" description="Helical" evidence="5">
    <location>
        <begin position="371"/>
        <end position="390"/>
    </location>
</feature>
<feature type="transmembrane region" description="Helical" evidence="5">
    <location>
        <begin position="275"/>
        <end position="296"/>
    </location>
</feature>
<evidence type="ECO:0000313" key="7">
    <source>
        <dbReference type="EMBL" id="OXC76915.1"/>
    </source>
</evidence>
<reference evidence="8" key="1">
    <citation type="submission" date="2017-01" db="EMBL/GenBank/DDBJ databases">
        <title>Genome Analysis of Deinococcus marmoris KOPRI26562.</title>
        <authorList>
            <person name="Kim J.H."/>
            <person name="Oh H.-M."/>
        </authorList>
    </citation>
    <scope>NUCLEOTIDE SEQUENCE [LARGE SCALE GENOMIC DNA]</scope>
    <source>
        <strain evidence="8">PAMC 26633</strain>
    </source>
</reference>
<dbReference type="Proteomes" id="UP000214720">
    <property type="component" value="Unassembled WGS sequence"/>
</dbReference>
<protein>
    <recommendedName>
        <fullName evidence="6">Major facilitator superfamily (MFS) profile domain-containing protein</fullName>
    </recommendedName>
</protein>
<evidence type="ECO:0000256" key="4">
    <source>
        <dbReference type="ARBA" id="ARBA00023136"/>
    </source>
</evidence>
<feature type="transmembrane region" description="Helical" evidence="5">
    <location>
        <begin position="62"/>
        <end position="85"/>
    </location>
</feature>
<evidence type="ECO:0000256" key="5">
    <source>
        <dbReference type="SAM" id="Phobius"/>
    </source>
</evidence>
<comment type="subcellular location">
    <subcellularLocation>
        <location evidence="1">Membrane</location>
        <topology evidence="1">Multi-pass membrane protein</topology>
    </subcellularLocation>
</comment>
<feature type="transmembrane region" description="Helical" evidence="5">
    <location>
        <begin position="97"/>
        <end position="124"/>
    </location>
</feature>
<keyword evidence="3 5" id="KW-1133">Transmembrane helix</keyword>
<dbReference type="InterPro" id="IPR020846">
    <property type="entry name" value="MFS_dom"/>
</dbReference>
<dbReference type="InterPro" id="IPR011701">
    <property type="entry name" value="MFS"/>
</dbReference>
<dbReference type="PANTHER" id="PTHR11662">
    <property type="entry name" value="SOLUTE CARRIER FAMILY 17"/>
    <property type="match status" value="1"/>
</dbReference>
<dbReference type="InterPro" id="IPR050382">
    <property type="entry name" value="MFS_Na/Anion_cotransporter"/>
</dbReference>
<dbReference type="EMBL" id="MTHB01000110">
    <property type="protein sequence ID" value="OXC76915.1"/>
    <property type="molecule type" value="Genomic_DNA"/>
</dbReference>
<name>A0A226X0F2_CABSO</name>